<dbReference type="PANTHER" id="PTHR30363:SF24">
    <property type="entry name" value="SGC REGION TRANSCRIPTIONAL REGULATOR-RELATED"/>
    <property type="match status" value="1"/>
</dbReference>
<accession>A0AAU8WB55</accession>
<organism evidence="5 6">
    <name type="scientific">Vibrio tarriae</name>
    <dbReference type="NCBI Taxonomy" id="2014742"/>
    <lineage>
        <taxon>Bacteria</taxon>
        <taxon>Pseudomonadati</taxon>
        <taxon>Pseudomonadota</taxon>
        <taxon>Gammaproteobacteria</taxon>
        <taxon>Vibrionales</taxon>
        <taxon>Vibrionaceae</taxon>
        <taxon>Vibrio</taxon>
    </lineage>
</organism>
<dbReference type="AlphaFoldDB" id="A0AAU8WB55"/>
<dbReference type="InterPro" id="IPR014036">
    <property type="entry name" value="DeoR-like_C"/>
</dbReference>
<name>A0AAU8WB55_9VIBR</name>
<dbReference type="Gene3D" id="1.10.10.10">
    <property type="entry name" value="Winged helix-like DNA-binding domain superfamily/Winged helix DNA-binding domain"/>
    <property type="match status" value="1"/>
</dbReference>
<sequence length="252" mass="28255">MQATQRRQQILRYVWQHGEILTNQAIELFGFSAPTVRRDFLKLVQSHPSIHRIHGGIRFNQQKTDLEFEFDIKLQLQTKAKQEIAAKAVAHIEPNDCLFLDSGSTCYELAKYLKEMEVTVITTDLNIAHLLAGTSKVDVYIVGGKVRNGFFSIGDSMAVESLRQFSAAKAFMSCDAISLNSGITNSSMFEVGVKKNVIQQCQAVYMLADDSKFERTEPYAVAALSVISYLITNTDLDSSLKKQYLARGIQMI</sequence>
<proteinExistence type="predicted"/>
<dbReference type="InterPro" id="IPR036390">
    <property type="entry name" value="WH_DNA-bd_sf"/>
</dbReference>
<dbReference type="Pfam" id="PF00455">
    <property type="entry name" value="DeoRC"/>
    <property type="match status" value="1"/>
</dbReference>
<protein>
    <submittedName>
        <fullName evidence="5">Transcriptional regulator</fullName>
    </submittedName>
</protein>
<dbReference type="InterPro" id="IPR037171">
    <property type="entry name" value="NagB/RpiA_transferase-like"/>
</dbReference>
<dbReference type="Gene3D" id="3.40.50.1360">
    <property type="match status" value="1"/>
</dbReference>
<feature type="domain" description="HTH deoR-type" evidence="4">
    <location>
        <begin position="3"/>
        <end position="59"/>
    </location>
</feature>
<reference evidence="5 6" key="2">
    <citation type="submission" date="2017-06" db="EMBL/GenBank/DDBJ databases">
        <title>Complete genome sequence of Vibrio sp. 2521-89, a close relative of Vibrio cholerae isolated from lake water in New Mexico, USA.</title>
        <authorList>
            <person name="Liang K."/>
            <person name="Orata F.D."/>
            <person name="Winkjer N.S."/>
            <person name="Tarr C.L."/>
            <person name="Boucher Y."/>
        </authorList>
    </citation>
    <scope>NUCLEOTIDE SEQUENCE [LARGE SCALE GENOMIC DNA]</scope>
    <source>
        <strain evidence="5 6">2521-89</strain>
    </source>
</reference>
<dbReference type="PANTHER" id="PTHR30363">
    <property type="entry name" value="HTH-TYPE TRANSCRIPTIONAL REGULATOR SRLR-RELATED"/>
    <property type="match status" value="1"/>
</dbReference>
<evidence type="ECO:0000256" key="3">
    <source>
        <dbReference type="ARBA" id="ARBA00023163"/>
    </source>
</evidence>
<reference evidence="6" key="1">
    <citation type="journal article" date="2017" name="Genome Announc.">
        <title>Complete Genome Sequence of Vibrio sp. Strain 2521-89, a Close Relative of Vibrio cholerae Isolated from Lake Water in New Mexico, USA.</title>
        <authorList>
            <person name="Liang K."/>
            <person name="Orata F.D."/>
            <person name="Winkjer N.S."/>
            <person name="Rowe L.A."/>
            <person name="Tarr C.L."/>
            <person name="Boucher Y."/>
        </authorList>
    </citation>
    <scope>NUCLEOTIDE SEQUENCE [LARGE SCALE GENOMIC DNA]</scope>
    <source>
        <strain evidence="6">2521-89</strain>
    </source>
</reference>
<dbReference type="EMBL" id="CP022352">
    <property type="protein sequence ID" value="ASK53786.1"/>
    <property type="molecule type" value="Genomic_DNA"/>
</dbReference>
<dbReference type="SUPFAM" id="SSF100950">
    <property type="entry name" value="NagB/RpiA/CoA transferase-like"/>
    <property type="match status" value="1"/>
</dbReference>
<dbReference type="RefSeq" id="WP_089070176.1">
    <property type="nucleotide sequence ID" value="NZ_CAWNWD010000015.1"/>
</dbReference>
<evidence type="ECO:0000256" key="2">
    <source>
        <dbReference type="ARBA" id="ARBA00023125"/>
    </source>
</evidence>
<evidence type="ECO:0000256" key="1">
    <source>
        <dbReference type="ARBA" id="ARBA00023015"/>
    </source>
</evidence>
<dbReference type="Proteomes" id="UP000198371">
    <property type="component" value="Chromosome 2"/>
</dbReference>
<dbReference type="Pfam" id="PF08220">
    <property type="entry name" value="HTH_DeoR"/>
    <property type="match status" value="1"/>
</dbReference>
<dbReference type="PROSITE" id="PS51000">
    <property type="entry name" value="HTH_DEOR_2"/>
    <property type="match status" value="1"/>
</dbReference>
<keyword evidence="1" id="KW-0805">Transcription regulation</keyword>
<dbReference type="GO" id="GO:0003677">
    <property type="term" value="F:DNA binding"/>
    <property type="evidence" value="ECO:0007669"/>
    <property type="project" value="UniProtKB-KW"/>
</dbReference>
<keyword evidence="3" id="KW-0804">Transcription</keyword>
<dbReference type="InterPro" id="IPR018356">
    <property type="entry name" value="Tscrpt_reg_HTH_DeoR_CS"/>
</dbReference>
<keyword evidence="6" id="KW-1185">Reference proteome</keyword>
<evidence type="ECO:0000313" key="5">
    <source>
        <dbReference type="EMBL" id="ASK53786.1"/>
    </source>
</evidence>
<dbReference type="SMART" id="SM01134">
    <property type="entry name" value="DeoRC"/>
    <property type="match status" value="1"/>
</dbReference>
<dbReference type="InterPro" id="IPR036388">
    <property type="entry name" value="WH-like_DNA-bd_sf"/>
</dbReference>
<dbReference type="InterPro" id="IPR001034">
    <property type="entry name" value="DeoR_HTH"/>
</dbReference>
<gene>
    <name evidence="5" type="ORF">CEQ48_03030</name>
</gene>
<dbReference type="GO" id="GO:0003700">
    <property type="term" value="F:DNA-binding transcription factor activity"/>
    <property type="evidence" value="ECO:0007669"/>
    <property type="project" value="InterPro"/>
</dbReference>
<dbReference type="SMART" id="SM00420">
    <property type="entry name" value="HTH_DEOR"/>
    <property type="match status" value="1"/>
</dbReference>
<dbReference type="InterPro" id="IPR050313">
    <property type="entry name" value="Carb_Metab_HTH_regulators"/>
</dbReference>
<dbReference type="PROSITE" id="PS00894">
    <property type="entry name" value="HTH_DEOR_1"/>
    <property type="match status" value="1"/>
</dbReference>
<keyword evidence="2" id="KW-0238">DNA-binding</keyword>
<dbReference type="KEGG" id="vti:CEQ48_03030"/>
<evidence type="ECO:0000259" key="4">
    <source>
        <dbReference type="PROSITE" id="PS51000"/>
    </source>
</evidence>
<evidence type="ECO:0000313" key="6">
    <source>
        <dbReference type="Proteomes" id="UP000198371"/>
    </source>
</evidence>
<dbReference type="SUPFAM" id="SSF46785">
    <property type="entry name" value="Winged helix' DNA-binding domain"/>
    <property type="match status" value="1"/>
</dbReference>